<dbReference type="SUPFAM" id="SSF58113">
    <property type="entry name" value="Apolipoprotein A-I"/>
    <property type="match status" value="1"/>
</dbReference>
<evidence type="ECO:0000256" key="3">
    <source>
        <dbReference type="PROSITE-ProRule" id="PRU00504"/>
    </source>
</evidence>
<dbReference type="Gene3D" id="3.30.160.60">
    <property type="entry name" value="Classic Zinc Finger"/>
    <property type="match status" value="1"/>
</dbReference>
<evidence type="ECO:0000256" key="2">
    <source>
        <dbReference type="PROSITE-ProRule" id="PRU00024"/>
    </source>
</evidence>
<dbReference type="InterPro" id="IPR000315">
    <property type="entry name" value="Znf_B-box"/>
</dbReference>
<feature type="domain" description="B box-type" evidence="5">
    <location>
        <begin position="4"/>
        <end position="54"/>
    </location>
</feature>
<dbReference type="OrthoDB" id="6144944at2759"/>
<keyword evidence="2" id="KW-0479">Metal-binding</keyword>
<proteinExistence type="predicted"/>
<dbReference type="CDD" id="cd19757">
    <property type="entry name" value="Bbox1"/>
    <property type="match status" value="1"/>
</dbReference>
<accession>A0A6J8F1Q5</accession>
<dbReference type="PANTHER" id="PTHR25462:SF296">
    <property type="entry name" value="MEIOTIC P26, ISOFORM F"/>
    <property type="match status" value="1"/>
</dbReference>
<dbReference type="PANTHER" id="PTHR25462">
    <property type="entry name" value="BONUS, ISOFORM C-RELATED"/>
    <property type="match status" value="1"/>
</dbReference>
<dbReference type="EMBL" id="CACVKT020010438">
    <property type="protein sequence ID" value="CAC5426650.1"/>
    <property type="molecule type" value="Genomic_DNA"/>
</dbReference>
<dbReference type="SUPFAM" id="SSF57845">
    <property type="entry name" value="B-box zinc-binding domain"/>
    <property type="match status" value="1"/>
</dbReference>
<protein>
    <recommendedName>
        <fullName evidence="5">B box-type domain-containing protein</fullName>
    </recommendedName>
</protein>
<dbReference type="AlphaFoldDB" id="A0A6J8F1Q5"/>
<dbReference type="PROSITE" id="PS50119">
    <property type="entry name" value="ZF_BBOX"/>
    <property type="match status" value="1"/>
</dbReference>
<reference evidence="6 7" key="1">
    <citation type="submission" date="2020-06" db="EMBL/GenBank/DDBJ databases">
        <authorList>
            <person name="Li R."/>
            <person name="Bekaert M."/>
        </authorList>
    </citation>
    <scope>NUCLEOTIDE SEQUENCE [LARGE SCALE GENOMIC DNA]</scope>
    <source>
        <strain evidence="7">wild</strain>
    </source>
</reference>
<dbReference type="Proteomes" id="UP000507470">
    <property type="component" value="Unassembled WGS sequence"/>
</dbReference>
<feature type="coiled-coil region" evidence="4">
    <location>
        <begin position="119"/>
        <end position="193"/>
    </location>
</feature>
<dbReference type="InterPro" id="IPR047153">
    <property type="entry name" value="TRIM45/56/19-like"/>
</dbReference>
<dbReference type="GO" id="GO:0008270">
    <property type="term" value="F:zinc ion binding"/>
    <property type="evidence" value="ECO:0007669"/>
    <property type="project" value="UniProtKB-KW"/>
</dbReference>
<keyword evidence="1" id="KW-0677">Repeat</keyword>
<gene>
    <name evidence="6" type="ORF">MCOR_58338</name>
</gene>
<keyword evidence="2" id="KW-0862">Zinc</keyword>
<organism evidence="6 7">
    <name type="scientific">Mytilus coruscus</name>
    <name type="common">Sea mussel</name>
    <dbReference type="NCBI Taxonomy" id="42192"/>
    <lineage>
        <taxon>Eukaryota</taxon>
        <taxon>Metazoa</taxon>
        <taxon>Spiralia</taxon>
        <taxon>Lophotrochozoa</taxon>
        <taxon>Mollusca</taxon>
        <taxon>Bivalvia</taxon>
        <taxon>Autobranchia</taxon>
        <taxon>Pteriomorphia</taxon>
        <taxon>Mytilida</taxon>
        <taxon>Mytiloidea</taxon>
        <taxon>Mytilidae</taxon>
        <taxon>Mytilinae</taxon>
        <taxon>Mytilus</taxon>
    </lineage>
</organism>
<evidence type="ECO:0000313" key="7">
    <source>
        <dbReference type="Proteomes" id="UP000507470"/>
    </source>
</evidence>
<sequence>MASASGTVCGVCETQHVVKEAAFWCPECEEGICISCEKHHRASRGTRNHQVTSVNNYKQIPPIIASINQYCPGHDKKYQHYCSQHEKLCCPLCITTNHKKCDLLAIDEIVKTSKNSALFEIMEQSLKEMKNNIERIVEDRRQNLEEIKQQRQRFQTNIKEIRNKINTHLDKLEQEIQQDIQAAEQKAMAQIDRFVLKVSDHGKTIDELQNNISATRSFATDLQIFFGGKMFEAKIQKEEEYMMSLIEDGSLQQIDLQWKMDDKMSDILSMTKIGDISVITKPPTITMMLDRGKQAQQMVQKIPKTINDINLSILNKFEISKGEKVINIRYLSITGCTIMPSGKIVFVDKTNNRLLIHNEDGLFVCEIPLSRAPLDVTCIDENTIAVTHNIAPYHIEIINIVNKKVVNQIETSSQCYGITTERGRLIYYEAGSGIQTVDVNNKSTANTVVKDDYGELWNYVTTSEDKIYRTKNASVACYTVTGQTVWEYKDESILKSVSGVAVDKDSNVYVVSNANKSIVVLSPDGKEARRLLAKENGMQEAYSIYLDKGRNFLLVTSLRGTAILYNIE</sequence>
<keyword evidence="4" id="KW-0175">Coiled coil</keyword>
<keyword evidence="7" id="KW-1185">Reference proteome</keyword>
<dbReference type="Gene3D" id="2.120.10.30">
    <property type="entry name" value="TolB, C-terminal domain"/>
    <property type="match status" value="1"/>
</dbReference>
<keyword evidence="2" id="KW-0863">Zinc-finger</keyword>
<evidence type="ECO:0000313" key="6">
    <source>
        <dbReference type="EMBL" id="CAC5426650.1"/>
    </source>
</evidence>
<feature type="repeat" description="NHL" evidence="3">
    <location>
        <begin position="494"/>
        <end position="524"/>
    </location>
</feature>
<evidence type="ECO:0000259" key="5">
    <source>
        <dbReference type="PROSITE" id="PS50119"/>
    </source>
</evidence>
<evidence type="ECO:0000256" key="4">
    <source>
        <dbReference type="SAM" id="Coils"/>
    </source>
</evidence>
<evidence type="ECO:0000256" key="1">
    <source>
        <dbReference type="ARBA" id="ARBA00022737"/>
    </source>
</evidence>
<dbReference type="SUPFAM" id="SSF101898">
    <property type="entry name" value="NHL repeat"/>
    <property type="match status" value="1"/>
</dbReference>
<dbReference type="InterPro" id="IPR001258">
    <property type="entry name" value="NHL_repeat"/>
</dbReference>
<dbReference type="InterPro" id="IPR011042">
    <property type="entry name" value="6-blade_b-propeller_TolB-like"/>
</dbReference>
<dbReference type="PROSITE" id="PS51125">
    <property type="entry name" value="NHL"/>
    <property type="match status" value="1"/>
</dbReference>
<name>A0A6J8F1Q5_MYTCO</name>